<dbReference type="PATRIC" id="fig|178606.4.peg.287"/>
<accession>A0A094YPC3</accession>
<proteinExistence type="predicted"/>
<comment type="caution">
    <text evidence="1">The sequence shown here is derived from an EMBL/GenBank/DDBJ whole genome shotgun (WGS) entry which is preliminary data.</text>
</comment>
<evidence type="ECO:0000313" key="2">
    <source>
        <dbReference type="Proteomes" id="UP000029452"/>
    </source>
</evidence>
<sequence>MSLWSRVFCLTFRQEGCAGAYGPWAVVEGTRKNDGRFMKKGRP</sequence>
<reference evidence="1 2" key="1">
    <citation type="submission" date="2014-06" db="EMBL/GenBank/DDBJ databases">
        <title>Draft genome sequence of iron oxidizing acidophile Leptospirillum ferriphilum DSM14647.</title>
        <authorList>
            <person name="Cardenas J.P."/>
            <person name="Lazcano M."/>
            <person name="Ossandon F.J."/>
            <person name="Corbett M."/>
            <person name="Holmes D.S."/>
            <person name="Watkin E."/>
        </authorList>
    </citation>
    <scope>NUCLEOTIDE SEQUENCE [LARGE SCALE GENOMIC DNA]</scope>
    <source>
        <strain evidence="1 2">DSM 14647</strain>
    </source>
</reference>
<evidence type="ECO:0000313" key="1">
    <source>
        <dbReference type="EMBL" id="KGA95071.1"/>
    </source>
</evidence>
<organism evidence="1 2">
    <name type="scientific">Leptospirillum ferriphilum</name>
    <dbReference type="NCBI Taxonomy" id="178606"/>
    <lineage>
        <taxon>Bacteria</taxon>
        <taxon>Pseudomonadati</taxon>
        <taxon>Nitrospirota</taxon>
        <taxon>Nitrospiria</taxon>
        <taxon>Nitrospirales</taxon>
        <taxon>Nitrospiraceae</taxon>
        <taxon>Leptospirillum</taxon>
    </lineage>
</organism>
<dbReference type="AlphaFoldDB" id="A0A094YPC3"/>
<name>A0A094YPC3_9BACT</name>
<dbReference type="EMBL" id="JPGK01000001">
    <property type="protein sequence ID" value="KGA95071.1"/>
    <property type="molecule type" value="Genomic_DNA"/>
</dbReference>
<gene>
    <name evidence="1" type="ORF">LptCag_2505</name>
</gene>
<dbReference type="Proteomes" id="UP000029452">
    <property type="component" value="Unassembled WGS sequence"/>
</dbReference>
<protein>
    <submittedName>
        <fullName evidence="1">Uncharacterized protein</fullName>
    </submittedName>
</protein>